<dbReference type="PRINTS" id="PR00096">
    <property type="entry name" value="GATASE"/>
</dbReference>
<dbReference type="Gene3D" id="3.40.50.880">
    <property type="match status" value="1"/>
</dbReference>
<dbReference type="GO" id="GO:0033969">
    <property type="term" value="F:gamma-glutamyl-gamma-aminobutyrate hydrolase activity"/>
    <property type="evidence" value="ECO:0007669"/>
    <property type="project" value="UniProtKB-EC"/>
</dbReference>
<sequence length="248" mass="26207">MSQPRPASRPVIGVTLDAEQPGGYSKLPWYALRQNYFDAIAAAGGLPVALPHAPDLANDYLDRLDGLVVTGGAFDVDPALYGGGPLHPTVALKPGRTEFELAATREALRRDMPVLGICGGQQLLAVAFGGTLHQHIPDAVPGALPHEQPNPRTEPGHEIAVAEGTLLARIVGRPRMAVNSAHHQAVDRPGEGALVNATAPDGVVEGVEHPAYRFALGVQWHPEYAVDPADTLIFDAFVAACAERAARR</sequence>
<dbReference type="EMBL" id="JALPRX010000095">
    <property type="protein sequence ID" value="MCK8786789.1"/>
    <property type="molecule type" value="Genomic_DNA"/>
</dbReference>
<evidence type="ECO:0000256" key="3">
    <source>
        <dbReference type="ARBA" id="ARBA00055068"/>
    </source>
</evidence>
<name>A0A9X1YA97_9PROT</name>
<dbReference type="GO" id="GO:0006598">
    <property type="term" value="P:polyamine catabolic process"/>
    <property type="evidence" value="ECO:0007669"/>
    <property type="project" value="TreeGrafter"/>
</dbReference>
<keyword evidence="6" id="KW-0378">Hydrolase</keyword>
<reference evidence="6" key="1">
    <citation type="submission" date="2022-04" db="EMBL/GenBank/DDBJ databases">
        <title>Roseomonas acroporae sp. nov., isolated from coral Acropora digitifera.</title>
        <authorList>
            <person name="Sun H."/>
        </authorList>
    </citation>
    <scope>NUCLEOTIDE SEQUENCE</scope>
    <source>
        <strain evidence="6">NAR14</strain>
    </source>
</reference>
<dbReference type="InterPro" id="IPR011697">
    <property type="entry name" value="Peptidase_C26"/>
</dbReference>
<organism evidence="6 7">
    <name type="scientific">Roseomonas acroporae</name>
    <dbReference type="NCBI Taxonomy" id="2937791"/>
    <lineage>
        <taxon>Bacteria</taxon>
        <taxon>Pseudomonadati</taxon>
        <taxon>Pseudomonadota</taxon>
        <taxon>Alphaproteobacteria</taxon>
        <taxon>Acetobacterales</taxon>
        <taxon>Roseomonadaceae</taxon>
        <taxon>Roseomonas</taxon>
    </lineage>
</organism>
<keyword evidence="7" id="KW-1185">Reference proteome</keyword>
<protein>
    <recommendedName>
        <fullName evidence="5">gamma-glutamyl-gamma-aminobutyrate hydrolase</fullName>
        <ecNumber evidence="5">3.5.1.94</ecNumber>
    </recommendedName>
</protein>
<comment type="catalytic activity">
    <reaction evidence="2">
        <text>4-(gamma-L-glutamylamino)butanoate + H2O = 4-aminobutanoate + L-glutamate</text>
        <dbReference type="Rhea" id="RHEA:19737"/>
        <dbReference type="ChEBI" id="CHEBI:15377"/>
        <dbReference type="ChEBI" id="CHEBI:29985"/>
        <dbReference type="ChEBI" id="CHEBI:58800"/>
        <dbReference type="ChEBI" id="CHEBI:59888"/>
        <dbReference type="EC" id="3.5.1.94"/>
    </reaction>
</comment>
<dbReference type="Pfam" id="PF07722">
    <property type="entry name" value="Peptidase_C26"/>
    <property type="match status" value="1"/>
</dbReference>
<gene>
    <name evidence="6" type="ORF">M0638_20670</name>
</gene>
<dbReference type="InterPro" id="IPR029062">
    <property type="entry name" value="Class_I_gatase-like"/>
</dbReference>
<dbReference type="InterPro" id="IPR044668">
    <property type="entry name" value="PuuD-like"/>
</dbReference>
<dbReference type="FunFam" id="3.40.50.880:FF:000030">
    <property type="entry name" value="Gamma-glutamyl-gamma-aminobutyrate hydrolase PuuD"/>
    <property type="match status" value="1"/>
</dbReference>
<dbReference type="SUPFAM" id="SSF52317">
    <property type="entry name" value="Class I glutamine amidotransferase-like"/>
    <property type="match status" value="1"/>
</dbReference>
<evidence type="ECO:0000256" key="2">
    <source>
        <dbReference type="ARBA" id="ARBA00052718"/>
    </source>
</evidence>
<dbReference type="GO" id="GO:0005829">
    <property type="term" value="C:cytosol"/>
    <property type="evidence" value="ECO:0007669"/>
    <property type="project" value="TreeGrafter"/>
</dbReference>
<evidence type="ECO:0000256" key="4">
    <source>
        <dbReference type="ARBA" id="ARBA00060634"/>
    </source>
</evidence>
<evidence type="ECO:0000313" key="6">
    <source>
        <dbReference type="EMBL" id="MCK8786789.1"/>
    </source>
</evidence>
<dbReference type="EC" id="3.5.1.94" evidence="5"/>
<evidence type="ECO:0000256" key="1">
    <source>
        <dbReference type="ARBA" id="ARBA00011083"/>
    </source>
</evidence>
<comment type="similarity">
    <text evidence="1">Belongs to the peptidase C26 family.</text>
</comment>
<proteinExistence type="inferred from homology"/>
<dbReference type="PANTHER" id="PTHR43235">
    <property type="entry name" value="GLUTAMINE AMIDOTRANSFERASE PB2B2.05-RELATED"/>
    <property type="match status" value="1"/>
</dbReference>
<accession>A0A9X1YA97</accession>
<dbReference type="AlphaFoldDB" id="A0A9X1YA97"/>
<comment type="function">
    <text evidence="3">Involved in the breakdown of putrescine via hydrolysis of the gamma-glutamyl linkage of gamma-glutamyl-gamma-aminobutyrate.</text>
</comment>
<dbReference type="PANTHER" id="PTHR43235:SF1">
    <property type="entry name" value="GLUTAMINE AMIDOTRANSFERASE PB2B2.05-RELATED"/>
    <property type="match status" value="1"/>
</dbReference>
<dbReference type="PROSITE" id="PS51273">
    <property type="entry name" value="GATASE_TYPE_1"/>
    <property type="match status" value="1"/>
</dbReference>
<comment type="caution">
    <text evidence="6">The sequence shown here is derived from an EMBL/GenBank/DDBJ whole genome shotgun (WGS) entry which is preliminary data.</text>
</comment>
<evidence type="ECO:0000313" key="7">
    <source>
        <dbReference type="Proteomes" id="UP001139516"/>
    </source>
</evidence>
<dbReference type="RefSeq" id="WP_248668906.1">
    <property type="nucleotide sequence ID" value="NZ_JALPRX010000095.1"/>
</dbReference>
<comment type="pathway">
    <text evidence="4">Amine and polyamine degradation; putrescine degradation; 4-aminobutanoate from putrescine: step 4/4.</text>
</comment>
<evidence type="ECO:0000256" key="5">
    <source>
        <dbReference type="ARBA" id="ARBA00066788"/>
    </source>
</evidence>
<dbReference type="CDD" id="cd01745">
    <property type="entry name" value="GATase1_2"/>
    <property type="match status" value="1"/>
</dbReference>
<dbReference type="Proteomes" id="UP001139516">
    <property type="component" value="Unassembled WGS sequence"/>
</dbReference>